<dbReference type="InterPro" id="IPR032675">
    <property type="entry name" value="LRR_dom_sf"/>
</dbReference>
<dbReference type="SUPFAM" id="SSF52047">
    <property type="entry name" value="RNI-like"/>
    <property type="match status" value="1"/>
</dbReference>
<dbReference type="PANTHER" id="PTHR32153">
    <property type="entry name" value="OJ000223_09.16 PROTEIN"/>
    <property type="match status" value="1"/>
</dbReference>
<feature type="domain" description="F-box" evidence="1">
    <location>
        <begin position="30"/>
        <end position="62"/>
    </location>
</feature>
<dbReference type="InterPro" id="IPR001810">
    <property type="entry name" value="F-box_dom"/>
</dbReference>
<dbReference type="Gene3D" id="3.80.10.10">
    <property type="entry name" value="Ribonuclease Inhibitor"/>
    <property type="match status" value="1"/>
</dbReference>
<keyword evidence="2" id="KW-1185">Reference proteome</keyword>
<proteinExistence type="predicted"/>
<name>A0ABM0T0G3_CAMSA</name>
<dbReference type="Gene3D" id="1.20.1280.50">
    <property type="match status" value="1"/>
</dbReference>
<dbReference type="InterPro" id="IPR036047">
    <property type="entry name" value="F-box-like_dom_sf"/>
</dbReference>
<dbReference type="InterPro" id="IPR053781">
    <property type="entry name" value="F-box_AtFBL13-like"/>
</dbReference>
<dbReference type="RefSeq" id="XP_010418893.1">
    <property type="nucleotide sequence ID" value="XM_010420591.1"/>
</dbReference>
<organism evidence="2 3">
    <name type="scientific">Camelina sativa</name>
    <name type="common">False flax</name>
    <name type="synonym">Myagrum sativum</name>
    <dbReference type="NCBI Taxonomy" id="90675"/>
    <lineage>
        <taxon>Eukaryota</taxon>
        <taxon>Viridiplantae</taxon>
        <taxon>Streptophyta</taxon>
        <taxon>Embryophyta</taxon>
        <taxon>Tracheophyta</taxon>
        <taxon>Spermatophyta</taxon>
        <taxon>Magnoliopsida</taxon>
        <taxon>eudicotyledons</taxon>
        <taxon>Gunneridae</taxon>
        <taxon>Pentapetalae</taxon>
        <taxon>rosids</taxon>
        <taxon>malvids</taxon>
        <taxon>Brassicales</taxon>
        <taxon>Brassicaceae</taxon>
        <taxon>Camelineae</taxon>
        <taxon>Camelina</taxon>
    </lineage>
</organism>
<dbReference type="SUPFAM" id="SSF81383">
    <property type="entry name" value="F-box domain"/>
    <property type="match status" value="1"/>
</dbReference>
<dbReference type="Pfam" id="PF00646">
    <property type="entry name" value="F-box"/>
    <property type="match status" value="1"/>
</dbReference>
<evidence type="ECO:0000313" key="3">
    <source>
        <dbReference type="RefSeq" id="XP_010418893.1"/>
    </source>
</evidence>
<dbReference type="InterPro" id="IPR044997">
    <property type="entry name" value="F-box_plant"/>
</dbReference>
<dbReference type="Proteomes" id="UP000694864">
    <property type="component" value="Chromosome 7"/>
</dbReference>
<accession>A0ABM0T0G3</accession>
<protein>
    <submittedName>
        <fullName evidence="3">F-box protein At1g57690</fullName>
    </submittedName>
</protein>
<reference evidence="3" key="2">
    <citation type="submission" date="2025-08" db="UniProtKB">
        <authorList>
            <consortium name="RefSeq"/>
        </authorList>
    </citation>
    <scope>IDENTIFICATION</scope>
    <source>
        <tissue evidence="3">Leaf</tissue>
    </source>
</reference>
<sequence length="274" mass="31778">MADSVRVPSDSISCCFRLRRRKNKREEDLISSLPDVILQHILFFIETKFAIRTSVLSKRWRHEAASTNKTLTQYTALKMMSFHLKTDMENNVPYINKWIEFAMSRKAESISLDFSFQSEYKIADSFYIYSSVKELSLQSYFVHMMPKWVVSWTSLKKLSMRCCCLQSIANILSGCPVLEWPRHIVAPQIHCLRMINSEMPCTLVDVSSLNEAKMDISFVPVKWNFEKVFPRVINLVVEMLEKLQNVENLTFGGNYLQILSLAEVSDVEGQNFDS</sequence>
<gene>
    <name evidence="3" type="primary">LOC104704520</name>
</gene>
<reference evidence="2" key="1">
    <citation type="journal article" date="2014" name="Nat. Commun.">
        <title>The emerging biofuel crop Camelina sativa retains a highly undifferentiated hexaploid genome structure.</title>
        <authorList>
            <person name="Kagale S."/>
            <person name="Koh C."/>
            <person name="Nixon J."/>
            <person name="Bollina V."/>
            <person name="Clarke W.E."/>
            <person name="Tuteja R."/>
            <person name="Spillane C."/>
            <person name="Robinson S.J."/>
            <person name="Links M.G."/>
            <person name="Clarke C."/>
            <person name="Higgins E.E."/>
            <person name="Huebert T."/>
            <person name="Sharpe A.G."/>
            <person name="Parkin I.A."/>
        </authorList>
    </citation>
    <scope>NUCLEOTIDE SEQUENCE [LARGE SCALE GENOMIC DNA]</scope>
    <source>
        <strain evidence="2">cv. DH55</strain>
    </source>
</reference>
<evidence type="ECO:0000313" key="2">
    <source>
        <dbReference type="Proteomes" id="UP000694864"/>
    </source>
</evidence>
<dbReference type="GeneID" id="104704520"/>
<evidence type="ECO:0000259" key="1">
    <source>
        <dbReference type="Pfam" id="PF00646"/>
    </source>
</evidence>
<dbReference type="CDD" id="cd22160">
    <property type="entry name" value="F-box_AtFBL13-like"/>
    <property type="match status" value="1"/>
</dbReference>